<comment type="caution">
    <text evidence="2">The sequence shown here is derived from an EMBL/GenBank/DDBJ whole genome shotgun (WGS) entry which is preliminary data.</text>
</comment>
<organism evidence="2 3">
    <name type="scientific">Trichinella zimbabwensis</name>
    <dbReference type="NCBI Taxonomy" id="268475"/>
    <lineage>
        <taxon>Eukaryota</taxon>
        <taxon>Metazoa</taxon>
        <taxon>Ecdysozoa</taxon>
        <taxon>Nematoda</taxon>
        <taxon>Enoplea</taxon>
        <taxon>Dorylaimia</taxon>
        <taxon>Trichinellida</taxon>
        <taxon>Trichinellidae</taxon>
        <taxon>Trichinella</taxon>
    </lineage>
</organism>
<dbReference type="Proteomes" id="UP000055024">
    <property type="component" value="Unassembled WGS sequence"/>
</dbReference>
<keyword evidence="3" id="KW-1185">Reference proteome</keyword>
<protein>
    <submittedName>
        <fullName evidence="2">Uncharacterized protein</fullName>
    </submittedName>
</protein>
<proteinExistence type="predicted"/>
<keyword evidence="1" id="KW-1133">Transmembrane helix</keyword>
<reference evidence="2 3" key="1">
    <citation type="submission" date="2015-01" db="EMBL/GenBank/DDBJ databases">
        <title>Evolution of Trichinella species and genotypes.</title>
        <authorList>
            <person name="Korhonen P.K."/>
            <person name="Edoardo P."/>
            <person name="Giuseppe L.R."/>
            <person name="Gasser R.B."/>
        </authorList>
    </citation>
    <scope>NUCLEOTIDE SEQUENCE [LARGE SCALE GENOMIC DNA]</scope>
    <source>
        <strain evidence="2">ISS1029</strain>
    </source>
</reference>
<sequence length="93" mass="10616">MSPCTENSFKFKNSETFRNSVLIFTYNIINGNGMFQGNSNDLFIVLLITKYNIIQDIDNRIQTLDENLIFILCFALIVIGEGILIKETAFIKS</sequence>
<accession>A0A0V1GX27</accession>
<keyword evidence="1" id="KW-0472">Membrane</keyword>
<dbReference type="AlphaFoldDB" id="A0A0V1GX27"/>
<name>A0A0V1GX27_9BILA</name>
<keyword evidence="1" id="KW-0812">Transmembrane</keyword>
<gene>
    <name evidence="2" type="ORF">T11_15248</name>
</gene>
<evidence type="ECO:0000256" key="1">
    <source>
        <dbReference type="SAM" id="Phobius"/>
    </source>
</evidence>
<evidence type="ECO:0000313" key="2">
    <source>
        <dbReference type="EMBL" id="KRZ02850.1"/>
    </source>
</evidence>
<feature type="transmembrane region" description="Helical" evidence="1">
    <location>
        <begin position="68"/>
        <end position="85"/>
    </location>
</feature>
<dbReference type="EMBL" id="JYDP01000214">
    <property type="protein sequence ID" value="KRZ02850.1"/>
    <property type="molecule type" value="Genomic_DNA"/>
</dbReference>
<evidence type="ECO:0000313" key="3">
    <source>
        <dbReference type="Proteomes" id="UP000055024"/>
    </source>
</evidence>